<dbReference type="Gene3D" id="3.40.1000.30">
    <property type="match status" value="1"/>
</dbReference>
<dbReference type="PANTHER" id="PTHR13266:SF1">
    <property type="entry name" value="PROTEASOME INHIBITOR PI31 SUBUNIT"/>
    <property type="match status" value="1"/>
</dbReference>
<dbReference type="AlphaFoldDB" id="A0AAW1WAP9"/>
<dbReference type="GO" id="GO:0070628">
    <property type="term" value="F:proteasome binding"/>
    <property type="evidence" value="ECO:0007669"/>
    <property type="project" value="InterPro"/>
</dbReference>
<feature type="region of interest" description="Disordered" evidence="3">
    <location>
        <begin position="153"/>
        <end position="188"/>
    </location>
</feature>
<proteinExistence type="inferred from homology"/>
<name>A0AAW1WAP9_RUBAR</name>
<dbReference type="InterPro" id="IPR045128">
    <property type="entry name" value="PI31-like"/>
</dbReference>
<evidence type="ECO:0000256" key="3">
    <source>
        <dbReference type="SAM" id="MobiDB-lite"/>
    </source>
</evidence>
<dbReference type="GO" id="GO:0004866">
    <property type="term" value="F:endopeptidase inhibitor activity"/>
    <property type="evidence" value="ECO:0007669"/>
    <property type="project" value="InterPro"/>
</dbReference>
<feature type="region of interest" description="Disordered" evidence="3">
    <location>
        <begin position="309"/>
        <end position="338"/>
    </location>
</feature>
<evidence type="ECO:0000259" key="4">
    <source>
        <dbReference type="Pfam" id="PF11566"/>
    </source>
</evidence>
<dbReference type="Pfam" id="PF11566">
    <property type="entry name" value="PI31_Prot_N"/>
    <property type="match status" value="1"/>
</dbReference>
<dbReference type="Proteomes" id="UP001457282">
    <property type="component" value="Unassembled WGS sequence"/>
</dbReference>
<comment type="caution">
    <text evidence="5">The sequence shown here is derived from an EMBL/GenBank/DDBJ whole genome shotgun (WGS) entry which is preliminary data.</text>
</comment>
<dbReference type="InterPro" id="IPR021625">
    <property type="entry name" value="PI31_Prot_N"/>
</dbReference>
<reference evidence="5 6" key="1">
    <citation type="journal article" date="2023" name="G3 (Bethesda)">
        <title>A chromosome-length genome assembly and annotation of blackberry (Rubus argutus, cv. 'Hillquist').</title>
        <authorList>
            <person name="Bruna T."/>
            <person name="Aryal R."/>
            <person name="Dudchenko O."/>
            <person name="Sargent D.J."/>
            <person name="Mead D."/>
            <person name="Buti M."/>
            <person name="Cavallini A."/>
            <person name="Hytonen T."/>
            <person name="Andres J."/>
            <person name="Pham M."/>
            <person name="Weisz D."/>
            <person name="Mascagni F."/>
            <person name="Usai G."/>
            <person name="Natali L."/>
            <person name="Bassil N."/>
            <person name="Fernandez G.E."/>
            <person name="Lomsadze A."/>
            <person name="Armour M."/>
            <person name="Olukolu B."/>
            <person name="Poorten T."/>
            <person name="Britton C."/>
            <person name="Davik J."/>
            <person name="Ashrafi H."/>
            <person name="Aiden E.L."/>
            <person name="Borodovsky M."/>
            <person name="Worthington M."/>
        </authorList>
    </citation>
    <scope>NUCLEOTIDE SEQUENCE [LARGE SCALE GENOMIC DNA]</scope>
    <source>
        <strain evidence="5">PI 553951</strain>
    </source>
</reference>
<dbReference type="PANTHER" id="PTHR13266">
    <property type="entry name" value="PROTEASOME INHIBITOR"/>
    <property type="match status" value="1"/>
</dbReference>
<sequence length="338" mass="36104">MASDKSVMAVIRAARPSFRNKNDKVAFAIHACFVASGYELIATGRPAFSADALSSSSSSTEEVGLDQWNELENEYAFVYANPENGSKKVLVKCLVINGTLSVDAVADGPSQNVYCELNVDDYVEETGGNNYSTHYKNLETLVKNVNTRVLSKLHGCSSPSSTSNPPRELGSSDFTKISANEPGHGAGFPEVGYQPVNDLYPGPGDRYPGGGNDLYPGAGTGMYPTRYPGSCNDLYPGPGAGMFPTRGGFDDGSMTKRIVDLVTLDSLGSLGFLEDYRVPAILGLVLKDHLVFLQVLALIHMGPPGIPDLDPDFARRPQGLGSRIHPDLEQPGSGSDYI</sequence>
<dbReference type="EMBL" id="JBEDUW010000006">
    <property type="protein sequence ID" value="KAK9920564.1"/>
    <property type="molecule type" value="Genomic_DNA"/>
</dbReference>
<accession>A0AAW1WAP9</accession>
<dbReference type="GO" id="GO:0000502">
    <property type="term" value="C:proteasome complex"/>
    <property type="evidence" value="ECO:0007669"/>
    <property type="project" value="UniProtKB-KW"/>
</dbReference>
<dbReference type="GO" id="GO:0043161">
    <property type="term" value="P:proteasome-mediated ubiquitin-dependent protein catabolic process"/>
    <property type="evidence" value="ECO:0007669"/>
    <property type="project" value="InterPro"/>
</dbReference>
<keyword evidence="6" id="KW-1185">Reference proteome</keyword>
<gene>
    <name evidence="5" type="ORF">M0R45_029118</name>
</gene>
<evidence type="ECO:0000313" key="6">
    <source>
        <dbReference type="Proteomes" id="UP001457282"/>
    </source>
</evidence>
<evidence type="ECO:0000256" key="2">
    <source>
        <dbReference type="ARBA" id="ARBA00022942"/>
    </source>
</evidence>
<organism evidence="5 6">
    <name type="scientific">Rubus argutus</name>
    <name type="common">Southern blackberry</name>
    <dbReference type="NCBI Taxonomy" id="59490"/>
    <lineage>
        <taxon>Eukaryota</taxon>
        <taxon>Viridiplantae</taxon>
        <taxon>Streptophyta</taxon>
        <taxon>Embryophyta</taxon>
        <taxon>Tracheophyta</taxon>
        <taxon>Spermatophyta</taxon>
        <taxon>Magnoliopsida</taxon>
        <taxon>eudicotyledons</taxon>
        <taxon>Gunneridae</taxon>
        <taxon>Pentapetalae</taxon>
        <taxon>rosids</taxon>
        <taxon>fabids</taxon>
        <taxon>Rosales</taxon>
        <taxon>Rosaceae</taxon>
        <taxon>Rosoideae</taxon>
        <taxon>Rosoideae incertae sedis</taxon>
        <taxon>Rubus</taxon>
    </lineage>
</organism>
<evidence type="ECO:0000256" key="1">
    <source>
        <dbReference type="ARBA" id="ARBA00006405"/>
    </source>
</evidence>
<protein>
    <recommendedName>
        <fullName evidence="4">PI31 proteasome regulator N-terminal domain-containing protein</fullName>
    </recommendedName>
</protein>
<keyword evidence="2" id="KW-0647">Proteasome</keyword>
<comment type="similarity">
    <text evidence="1">Belongs to the proteasome inhibitor PI31 family.</text>
</comment>
<feature type="domain" description="PI31 proteasome regulator N-terminal" evidence="4">
    <location>
        <begin position="15"/>
        <end position="154"/>
    </location>
</feature>
<evidence type="ECO:0000313" key="5">
    <source>
        <dbReference type="EMBL" id="KAK9920564.1"/>
    </source>
</evidence>